<dbReference type="InterPro" id="IPR056809">
    <property type="entry name" value="HEAT_GCN1_fung"/>
</dbReference>
<dbReference type="STRING" id="425264.A0A3G2S7X1"/>
<dbReference type="Pfam" id="PF12074">
    <property type="entry name" value="Gcn1_N"/>
    <property type="match status" value="1"/>
</dbReference>
<dbReference type="InterPro" id="IPR034085">
    <property type="entry name" value="TOG"/>
</dbReference>
<reference evidence="6 7" key="1">
    <citation type="submission" date="2018-10" db="EMBL/GenBank/DDBJ databases">
        <title>Complete genome sequence of Malassezia restricta CBS 7877.</title>
        <authorList>
            <person name="Morand S.C."/>
            <person name="Bertignac M."/>
            <person name="Iltis A."/>
            <person name="Kolder I."/>
            <person name="Pirovano W."/>
            <person name="Jourdain R."/>
            <person name="Clavaud C."/>
        </authorList>
    </citation>
    <scope>NUCLEOTIDE SEQUENCE [LARGE SCALE GENOMIC DNA]</scope>
    <source>
        <strain evidence="6 7">CBS 7877</strain>
    </source>
</reference>
<dbReference type="GO" id="GO:0006417">
    <property type="term" value="P:regulation of translation"/>
    <property type="evidence" value="ECO:0007669"/>
    <property type="project" value="TreeGrafter"/>
</dbReference>
<dbReference type="Proteomes" id="UP000269793">
    <property type="component" value="Chromosome V"/>
</dbReference>
<dbReference type="Pfam" id="PF24987">
    <property type="entry name" value="HEAT_EF3_N"/>
    <property type="match status" value="1"/>
</dbReference>
<feature type="repeat" description="HEAT" evidence="3">
    <location>
        <begin position="1570"/>
        <end position="1608"/>
    </location>
</feature>
<accession>A0A3G2S7X1</accession>
<proteinExistence type="inferred from homology"/>
<evidence type="ECO:0000256" key="1">
    <source>
        <dbReference type="ARBA" id="ARBA00007366"/>
    </source>
</evidence>
<evidence type="ECO:0000313" key="6">
    <source>
        <dbReference type="EMBL" id="AYO43956.1"/>
    </source>
</evidence>
<feature type="compositionally biased region" description="Acidic residues" evidence="4">
    <location>
        <begin position="16"/>
        <end position="28"/>
    </location>
</feature>
<dbReference type="Pfam" id="PF24984">
    <property type="entry name" value="HEAT_EF3_GNC1"/>
    <property type="match status" value="1"/>
</dbReference>
<feature type="domain" description="TOG" evidence="5">
    <location>
        <begin position="1397"/>
        <end position="1629"/>
    </location>
</feature>
<feature type="region of interest" description="Disordered" evidence="4">
    <location>
        <begin position="1"/>
        <end position="37"/>
    </location>
</feature>
<dbReference type="Pfam" id="PF24993">
    <property type="entry name" value="GNC1_N"/>
    <property type="match status" value="1"/>
</dbReference>
<evidence type="ECO:0000256" key="2">
    <source>
        <dbReference type="ARBA" id="ARBA00022737"/>
    </source>
</evidence>
<dbReference type="Pfam" id="PF23271">
    <property type="entry name" value="HEAT_GCN1"/>
    <property type="match status" value="1"/>
</dbReference>
<gene>
    <name evidence="6" type="primary">gcn1</name>
    <name evidence="6" type="ORF">DNF11_3006</name>
</gene>
<dbReference type="OrthoDB" id="5148094at2759"/>
<dbReference type="SMART" id="SM01349">
    <property type="entry name" value="TOG"/>
    <property type="match status" value="1"/>
</dbReference>
<dbReference type="InterPro" id="IPR022716">
    <property type="entry name" value="Gcn1_N"/>
</dbReference>
<dbReference type="PANTHER" id="PTHR23346:SF7">
    <property type="entry name" value="STALLED RIBOSOME SENSOR GCN1"/>
    <property type="match status" value="1"/>
</dbReference>
<keyword evidence="2" id="KW-0677">Repeat</keyword>
<dbReference type="SMART" id="SM00567">
    <property type="entry name" value="EZ_HEAT"/>
    <property type="match status" value="6"/>
</dbReference>
<comment type="similarity">
    <text evidence="1">Belongs to the GCN1 family.</text>
</comment>
<dbReference type="InterPro" id="IPR021133">
    <property type="entry name" value="HEAT_type_2"/>
</dbReference>
<dbReference type="InterPro" id="IPR011989">
    <property type="entry name" value="ARM-like"/>
</dbReference>
<evidence type="ECO:0000313" key="7">
    <source>
        <dbReference type="Proteomes" id="UP000269793"/>
    </source>
</evidence>
<feature type="repeat" description="HEAT" evidence="3">
    <location>
        <begin position="2041"/>
        <end position="2079"/>
    </location>
</feature>
<dbReference type="InterPro" id="IPR056810">
    <property type="entry name" value="GNC1-like_N"/>
</dbReference>
<organism evidence="6 7">
    <name type="scientific">Malassezia restricta (strain ATCC 96810 / NBRC 103918 / CBS 7877)</name>
    <name type="common">Seborrheic dermatitis infection agent</name>
    <dbReference type="NCBI Taxonomy" id="425264"/>
    <lineage>
        <taxon>Eukaryota</taxon>
        <taxon>Fungi</taxon>
        <taxon>Dikarya</taxon>
        <taxon>Basidiomycota</taxon>
        <taxon>Ustilaginomycotina</taxon>
        <taxon>Malasseziomycetes</taxon>
        <taxon>Malasseziales</taxon>
        <taxon>Malasseziaceae</taxon>
        <taxon>Malassezia</taxon>
    </lineage>
</organism>
<dbReference type="EMBL" id="CP033152">
    <property type="protein sequence ID" value="AYO43956.1"/>
    <property type="molecule type" value="Genomic_DNA"/>
</dbReference>
<protein>
    <submittedName>
        <fullName evidence="6">Translational activator gcn1</fullName>
    </submittedName>
</protein>
<keyword evidence="7" id="KW-1185">Reference proteome</keyword>
<dbReference type="PROSITE" id="PS50077">
    <property type="entry name" value="HEAT_REPEAT"/>
    <property type="match status" value="2"/>
</dbReference>
<evidence type="ECO:0000256" key="4">
    <source>
        <dbReference type="SAM" id="MobiDB-lite"/>
    </source>
</evidence>
<sequence>MRTRDIKQWLRAADSAEAESPYDSDDEMAPDHEEPARPSIMEEAESDWDAFISCTASLLHETKSKRRHKFVTETIPILAKDPETTSSERAVLYKLLLQASFWHTDLDTRFYLVQAGYVLLEADTASAPAKPCSSMLVEEAVHALEAETERLTRPDLCHTETRVQLETLYAWLHYVLTVAIRGDHVALKTDKAFIELVRMRARVYGTHMALRFPWIQLFHCVLKKHGAWEEDLSSLSLMLHVALNIQAPDAWGAFLMQERILSDAHFTKEPHKQAAHELIESVKAPVLQYYTTHVICSKTPVPRAVRDAMAHRWLYFFDEYVSQADLDEHVLPSLQKMLLRSPETAFLDFGFLCSRVNVDKAGMLSRFQNAILSSLASSNRATREAVLTIRDTNSRYLHPRRLLWHDDLVFFIEALCKSIKPGDVRSEEQRLAQYFLMKRILASPKNSPALLTCMAPIIQKETQPTSVKASIDAIFKHVEYLLDQDEEVPPVFVKALLSKTHSPKAPIRAAALCGIYPALRLLSPRSTTRASQNESRVRLFKELMPSLGTSIQSAQTGALTSLEAALEGCVAVALIWGPLGPGHPLHAEAAALAPLDALLAAGSKPSFLLNEKVAHKMGEHDLVHWHANALSFAVAREPIQKLHDREVHAHVLALLRGYVHHSAYVGKEFYSPKLVSSAQDQVKYILEHTRSHDTYLALDLAKQVLGSENDVAPKLVQKLLMAVRTEDRVPDMIVLAHAPQLLGLSDTFFVPLCLVMDAEFDSLDPPEVITQHVDHMLRLIYDAHADPAWRASAEAALSTVALIAPEVVLPRVCGDIVRHLSVQSLEAWSAQDVAIWRAPGDKPYVDVLASHKSQQPLDKGRTTSMDQWDAEVRASIAAKKAASAPKTLSKQDQAAVDAQLARECEIRDSIERERTHVLLALRRVRTVLRVPVPDTATHMFRLTMAVWACLKSERARSLGVTEEAVPTLQALSQACEARAKVVCGFIYSSMLRDVDAALVPLDYALESGEEIELRILYQLRFLVDAAPLELGSCGFVVPWLVHLVDQSRLGGDEAQDDRVVERLQLAVDTFAAHAVYGADTAFPRAETVHALLVILRRMPMLVHDSVAALRAFGEMISHTHEGQYALIMQLLEACLSEERRERDGALQCLVPLDLTELEFSPALWLAMHSDLAPLASQIWTENALDVPSTYVSSLVPLLRHAHAYVRTSAARAVGAACALHPDTLGALLEALRMLYHAENYSLAPEYDQFGMVIESTLGREDPWHVRVAVARAIEASAPSFRAADVVPFFVFALQPGTALSDRHEAVRHAMLEASSAVIDARGGDVLSELLSQLEASLESEHDAVTEAAVVLLGRAARYLPADSAHVRRIVERLLSALRTPSELVQEAVASCLPALVRASAAAKDVPSIVDRLFVDLLHGDKYATRRGAAYGLAGVVKGRGVSAIRELRILARLSEAAHDTSTTTTRQGALFAYELLASTLHVLLEPYVDGILADLLLCFGDTHADVREATQDAARVLMRSLSGQCLKLILPSLLDGLDEKQWRTKKGAVELLGAMAFCAPRQLSAALPTIIPRLSEVLTDSHRQVSAAANQSLKQFGEVIHNPEIHALVPSILKALVDPNAKTALALKGLLRTKFVHYIDAPSLALIAPIIERGLRERTVLLQKQAAQIVGHLASLTDARDYVPYLAKLTPLVRVVLVSPVPDARGVAAKALGTLVERLGEVHFVDLVPSLLQVLRTDATGVDRHGAAQGLAEVLAGLGMERMERLLPTIIENTQDSTPYVREGHLALLIYLPATFGARFLPHLQRIVPPIVASMADDIESVREASLRAGRMLITNYTQRSVDLLLPQLEPRLFDTRHRVRLSALQLTADMLFRVSGISGKAEVENEADDETDEAAVASSSVQRTLVHALGAERRARILASIFILRQDPSMPVRQTAAHTWKALVHNTPRTAREVLPVMLDILLSGSLASDDAEQREMAGRTLGELVRKLGEKILSETVPILSERATHAPKASVRAGVCRAVTDVLSNATKTQLEDHEDALIGVVRHALGDAAPDVRAAAAHALDAMQAHLGTHAIDATIPTLLEALDDERAPTALAALTEVVRTQPDIVFPVVVPTLAHVPVSASHAAALVALLPVAGAALPPQISVILSSLAASCDDETQVRYDVADALFEAITGVDALHQCVLQLLGWLSARSPTRQALACHLFVHFSQRVTVPWTDYEVDFVRKLVSLYEHTEERVFAAARSALDACLHAIPKEHWGDLVVPLRRAIESTGAPSTPLAGLCQNRGASPFVPVLLHGLLQGTAEQREQGALGLADLVEKTTPDALKPFITAMVGPLIRLCGDRHAPPVKMAILTSLHTMVQRVPLLVRPFYPQLQRSFQKALSDPASATVRSQAAHALGRLMGLQTRVEGVVNELVSTLHRALAEPDDTADAAATALACLLTHVPHDKLSDGARASIAACLHDAFHADEEPREALKKALADVVAALVRFDAHAAEPLLSAQVLLPAPVDVHLAALCLRACMEQAPDALYAIARPPSLVSQLTAAWLSEAPSVARAARETREMLRRSRPWNADDTVLSAL</sequence>
<dbReference type="InterPro" id="IPR057546">
    <property type="entry name" value="HEAT_GCN1"/>
</dbReference>
<dbReference type="InterPro" id="IPR004155">
    <property type="entry name" value="PBS_lyase_HEAT"/>
</dbReference>
<evidence type="ECO:0000259" key="5">
    <source>
        <dbReference type="SMART" id="SM01349"/>
    </source>
</evidence>
<dbReference type="GO" id="GO:0005829">
    <property type="term" value="C:cytosol"/>
    <property type="evidence" value="ECO:0007669"/>
    <property type="project" value="TreeGrafter"/>
</dbReference>
<name>A0A3G2S7X1_MALR7</name>
<dbReference type="PANTHER" id="PTHR23346">
    <property type="entry name" value="TRANSLATIONAL ACTIVATOR GCN1-RELATED"/>
    <property type="match status" value="1"/>
</dbReference>
<dbReference type="GO" id="GO:0034198">
    <property type="term" value="P:cellular response to amino acid starvation"/>
    <property type="evidence" value="ECO:0007669"/>
    <property type="project" value="TreeGrafter"/>
</dbReference>
<dbReference type="InterPro" id="IPR016024">
    <property type="entry name" value="ARM-type_fold"/>
</dbReference>
<dbReference type="GO" id="GO:0019887">
    <property type="term" value="F:protein kinase regulator activity"/>
    <property type="evidence" value="ECO:0007669"/>
    <property type="project" value="TreeGrafter"/>
</dbReference>
<dbReference type="Gene3D" id="1.25.10.10">
    <property type="entry name" value="Leucine-rich Repeat Variant"/>
    <property type="match status" value="5"/>
</dbReference>
<dbReference type="Pfam" id="PF24916">
    <property type="entry name" value="HEAT_GCN1_fung"/>
    <property type="match status" value="1"/>
</dbReference>
<dbReference type="SUPFAM" id="SSF48371">
    <property type="entry name" value="ARM repeat"/>
    <property type="match status" value="3"/>
</dbReference>
<evidence type="ECO:0000256" key="3">
    <source>
        <dbReference type="PROSITE-ProRule" id="PRU00103"/>
    </source>
</evidence>
<dbReference type="VEuPathDB" id="FungiDB:DNF11_3006"/>